<dbReference type="SUPFAM" id="SSF56935">
    <property type="entry name" value="Porins"/>
    <property type="match status" value="1"/>
</dbReference>
<evidence type="ECO:0000313" key="4">
    <source>
        <dbReference type="EMBL" id="VAW27607.1"/>
    </source>
</evidence>
<dbReference type="AlphaFoldDB" id="A0A3B0UQX3"/>
<evidence type="ECO:0000256" key="3">
    <source>
        <dbReference type="ARBA" id="ARBA00023237"/>
    </source>
</evidence>
<keyword evidence="3" id="KW-0998">Cell outer membrane</keyword>
<keyword evidence="2" id="KW-0472">Membrane</keyword>
<comment type="subcellular location">
    <subcellularLocation>
        <location evidence="1">Cell outer membrane</location>
    </subcellularLocation>
</comment>
<name>A0A3B0UQX3_9ZZZZ</name>
<dbReference type="Gene3D" id="2.40.170.20">
    <property type="entry name" value="TonB-dependent receptor, beta-barrel domain"/>
    <property type="match status" value="1"/>
</dbReference>
<reference evidence="4" key="1">
    <citation type="submission" date="2018-06" db="EMBL/GenBank/DDBJ databases">
        <authorList>
            <person name="Zhirakovskaya E."/>
        </authorList>
    </citation>
    <scope>NUCLEOTIDE SEQUENCE</scope>
</reference>
<evidence type="ECO:0000256" key="1">
    <source>
        <dbReference type="ARBA" id="ARBA00004442"/>
    </source>
</evidence>
<accession>A0A3B0UQX3</accession>
<organism evidence="4">
    <name type="scientific">hydrothermal vent metagenome</name>
    <dbReference type="NCBI Taxonomy" id="652676"/>
    <lineage>
        <taxon>unclassified sequences</taxon>
        <taxon>metagenomes</taxon>
        <taxon>ecological metagenomes</taxon>
    </lineage>
</organism>
<sequence>AGATNLTFGYGLHSQMQPLIVNYSQFRGYPNNTNEFIGFTKSHHLSAGINREIGNGLHLKLEGYFQYLYEVPIEATSSSFSILNSGASFAFEVEPNLVNEGFGRNYGVEVTLEKSFSNSYYFLITGSLFESEYQGSDEVWRNTAFNNRYILNTLGGKEFKIGKSGVITTDIKLTFSGGRFYTPIDLDQSIIAGEAVFVNSEAFSQQYDPYFRTDFKIGYRINMKRISQEFLVDIQNITNRENIFEQYFNPVTGTIDRRNQLGLFIIPQYRILF</sequence>
<protein>
    <recommendedName>
        <fullName evidence="5">TonB-dependent receptor</fullName>
    </recommendedName>
</protein>
<evidence type="ECO:0000256" key="2">
    <source>
        <dbReference type="ARBA" id="ARBA00023136"/>
    </source>
</evidence>
<evidence type="ECO:0008006" key="5">
    <source>
        <dbReference type="Google" id="ProtNLM"/>
    </source>
</evidence>
<proteinExistence type="predicted"/>
<dbReference type="GO" id="GO:0009279">
    <property type="term" value="C:cell outer membrane"/>
    <property type="evidence" value="ECO:0007669"/>
    <property type="project" value="UniProtKB-SubCell"/>
</dbReference>
<feature type="non-terminal residue" evidence="4">
    <location>
        <position position="1"/>
    </location>
</feature>
<gene>
    <name evidence="4" type="ORF">MNBD_BACTEROID06-340</name>
</gene>
<dbReference type="EMBL" id="UOES01000269">
    <property type="protein sequence ID" value="VAW27607.1"/>
    <property type="molecule type" value="Genomic_DNA"/>
</dbReference>
<dbReference type="InterPro" id="IPR036942">
    <property type="entry name" value="Beta-barrel_TonB_sf"/>
</dbReference>